<organism evidence="1 2">
    <name type="scientific">Capnocytophaga canimorsus</name>
    <dbReference type="NCBI Taxonomy" id="28188"/>
    <lineage>
        <taxon>Bacteria</taxon>
        <taxon>Pseudomonadati</taxon>
        <taxon>Bacteroidota</taxon>
        <taxon>Flavobacteriia</taxon>
        <taxon>Flavobacteriales</taxon>
        <taxon>Flavobacteriaceae</taxon>
        <taxon>Capnocytophaga</taxon>
    </lineage>
</organism>
<dbReference type="Proteomes" id="UP000044026">
    <property type="component" value="Unassembled WGS sequence"/>
</dbReference>
<name>A0A0B7HG71_9FLAO</name>
<evidence type="ECO:0000313" key="2">
    <source>
        <dbReference type="Proteomes" id="UP000044026"/>
    </source>
</evidence>
<evidence type="ECO:0000313" key="1">
    <source>
        <dbReference type="EMBL" id="CEN37674.1"/>
    </source>
</evidence>
<dbReference type="AlphaFoldDB" id="A0A0B7HG71"/>
<accession>A0A0B7HG71</accession>
<reference evidence="1 2" key="1">
    <citation type="submission" date="2015-01" db="EMBL/GenBank/DDBJ databases">
        <authorList>
            <person name="Xiang T."/>
            <person name="Song Y."/>
            <person name="Huang L."/>
            <person name="Wang B."/>
            <person name="Wu P."/>
        </authorList>
    </citation>
    <scope>NUCLEOTIDE SEQUENCE [LARGE SCALE GENOMIC DNA]</scope>
    <source>
        <strain evidence="1 2">Cc12</strain>
    </source>
</reference>
<gene>
    <name evidence="1" type="ORF">CCAN12_710014</name>
</gene>
<protein>
    <submittedName>
        <fullName evidence="1">Uncharacterized protein</fullName>
    </submittedName>
</protein>
<proteinExistence type="predicted"/>
<dbReference type="EMBL" id="CDOE01000069">
    <property type="protein sequence ID" value="CEN37674.1"/>
    <property type="molecule type" value="Genomic_DNA"/>
</dbReference>
<sequence>MEDLGKTQCICFRCIPVILNIKIQPEVTSALEQYKTIWELMLLRKLKEQEASDKKHKKY</sequence>